<accession>A0A392WDN2</accession>
<name>A0A392WDN2_9FABA</name>
<comment type="caution">
    <text evidence="1">The sequence shown here is derived from an EMBL/GenBank/DDBJ whole genome shotgun (WGS) entry which is preliminary data.</text>
</comment>
<evidence type="ECO:0000313" key="1">
    <source>
        <dbReference type="EMBL" id="MCI96760.1"/>
    </source>
</evidence>
<feature type="non-terminal residue" evidence="1">
    <location>
        <position position="59"/>
    </location>
</feature>
<dbReference type="Proteomes" id="UP000265520">
    <property type="component" value="Unassembled WGS sequence"/>
</dbReference>
<protein>
    <submittedName>
        <fullName evidence="1">Uncharacterized protein</fullName>
    </submittedName>
</protein>
<keyword evidence="2" id="KW-1185">Reference proteome</keyword>
<evidence type="ECO:0000313" key="2">
    <source>
        <dbReference type="Proteomes" id="UP000265520"/>
    </source>
</evidence>
<dbReference type="EMBL" id="LXQA011423319">
    <property type="protein sequence ID" value="MCI96760.1"/>
    <property type="molecule type" value="Genomic_DNA"/>
</dbReference>
<organism evidence="1 2">
    <name type="scientific">Trifolium medium</name>
    <dbReference type="NCBI Taxonomy" id="97028"/>
    <lineage>
        <taxon>Eukaryota</taxon>
        <taxon>Viridiplantae</taxon>
        <taxon>Streptophyta</taxon>
        <taxon>Embryophyta</taxon>
        <taxon>Tracheophyta</taxon>
        <taxon>Spermatophyta</taxon>
        <taxon>Magnoliopsida</taxon>
        <taxon>eudicotyledons</taxon>
        <taxon>Gunneridae</taxon>
        <taxon>Pentapetalae</taxon>
        <taxon>rosids</taxon>
        <taxon>fabids</taxon>
        <taxon>Fabales</taxon>
        <taxon>Fabaceae</taxon>
        <taxon>Papilionoideae</taxon>
        <taxon>50 kb inversion clade</taxon>
        <taxon>NPAAA clade</taxon>
        <taxon>Hologalegina</taxon>
        <taxon>IRL clade</taxon>
        <taxon>Trifolieae</taxon>
        <taxon>Trifolium</taxon>
    </lineage>
</organism>
<sequence>MHRLLSPEYKADHEIERTFRILRRAQREQRDLSVTVAGGGIFEDFNSDSEGDMAEQQQG</sequence>
<reference evidence="1 2" key="1">
    <citation type="journal article" date="2018" name="Front. Plant Sci.">
        <title>Red Clover (Trifolium pratense) and Zigzag Clover (T. medium) - A Picture of Genomic Similarities and Differences.</title>
        <authorList>
            <person name="Dluhosova J."/>
            <person name="Istvanek J."/>
            <person name="Nedelnik J."/>
            <person name="Repkova J."/>
        </authorList>
    </citation>
    <scope>NUCLEOTIDE SEQUENCE [LARGE SCALE GENOMIC DNA]</scope>
    <source>
        <strain evidence="2">cv. 10/8</strain>
        <tissue evidence="1">Leaf</tissue>
    </source>
</reference>
<proteinExistence type="predicted"/>
<dbReference type="AlphaFoldDB" id="A0A392WDN2"/>